<feature type="region of interest" description="Disordered" evidence="1">
    <location>
        <begin position="203"/>
        <end position="257"/>
    </location>
</feature>
<organism evidence="3 4">
    <name type="scientific">Asparagus officinalis</name>
    <name type="common">Garden asparagus</name>
    <dbReference type="NCBI Taxonomy" id="4686"/>
    <lineage>
        <taxon>Eukaryota</taxon>
        <taxon>Viridiplantae</taxon>
        <taxon>Streptophyta</taxon>
        <taxon>Embryophyta</taxon>
        <taxon>Tracheophyta</taxon>
        <taxon>Spermatophyta</taxon>
        <taxon>Magnoliopsida</taxon>
        <taxon>Liliopsida</taxon>
        <taxon>Asparagales</taxon>
        <taxon>Asparagaceae</taxon>
        <taxon>Asparagoideae</taxon>
        <taxon>Asparagus</taxon>
    </lineage>
</organism>
<keyword evidence="2" id="KW-0812">Transmembrane</keyword>
<keyword evidence="4" id="KW-1185">Reference proteome</keyword>
<evidence type="ECO:0000256" key="2">
    <source>
        <dbReference type="SAM" id="Phobius"/>
    </source>
</evidence>
<sequence length="257" mass="26298">MASFLLVSRSISFIVISVGGIFLSIVVAFLFVSYNPTGSNPGTNGYFVGVGNSSQTSLDSINGDQPEFSNKLPEFSEQAHEVVGDEQFSFGAEVPDSNGSRSVNDIKGANVSASSEFIDDSMKNGSETAGYIGAQVPAFAPELSVDASTSIGQGNISISSVPVNGSAKNDSGIVSYIGAEVPAIAPTLSLDADSHVSVNVRDSKEPNVSISSALDDDSGKNDSGIGGSTVDSLHQTGSVAALPPPPSKVSKKTKLSE</sequence>
<accession>A0A5P1FKP8</accession>
<protein>
    <submittedName>
        <fullName evidence="3">Uncharacterized protein</fullName>
    </submittedName>
</protein>
<keyword evidence="2" id="KW-1133">Transmembrane helix</keyword>
<dbReference type="Gramene" id="ONK78303">
    <property type="protein sequence ID" value="ONK78303"/>
    <property type="gene ID" value="A4U43_C02F16890"/>
</dbReference>
<feature type="transmembrane region" description="Helical" evidence="2">
    <location>
        <begin position="12"/>
        <end position="34"/>
    </location>
</feature>
<evidence type="ECO:0000313" key="4">
    <source>
        <dbReference type="Proteomes" id="UP000243459"/>
    </source>
</evidence>
<gene>
    <name evidence="3" type="ORF">A4U43_C02F16890</name>
</gene>
<reference evidence="4" key="1">
    <citation type="journal article" date="2017" name="Nat. Commun.">
        <title>The asparagus genome sheds light on the origin and evolution of a young Y chromosome.</title>
        <authorList>
            <person name="Harkess A."/>
            <person name="Zhou J."/>
            <person name="Xu C."/>
            <person name="Bowers J.E."/>
            <person name="Van der Hulst R."/>
            <person name="Ayyampalayam S."/>
            <person name="Mercati F."/>
            <person name="Riccardi P."/>
            <person name="McKain M.R."/>
            <person name="Kakrana A."/>
            <person name="Tang H."/>
            <person name="Ray J."/>
            <person name="Groenendijk J."/>
            <person name="Arikit S."/>
            <person name="Mathioni S.M."/>
            <person name="Nakano M."/>
            <person name="Shan H."/>
            <person name="Telgmann-Rauber A."/>
            <person name="Kanno A."/>
            <person name="Yue Z."/>
            <person name="Chen H."/>
            <person name="Li W."/>
            <person name="Chen Y."/>
            <person name="Xu X."/>
            <person name="Zhang Y."/>
            <person name="Luo S."/>
            <person name="Chen H."/>
            <person name="Gao J."/>
            <person name="Mao Z."/>
            <person name="Pires J.C."/>
            <person name="Luo M."/>
            <person name="Kudrna D."/>
            <person name="Wing R.A."/>
            <person name="Meyers B.C."/>
            <person name="Yi K."/>
            <person name="Kong H."/>
            <person name="Lavrijsen P."/>
            <person name="Sunseri F."/>
            <person name="Falavigna A."/>
            <person name="Ye Y."/>
            <person name="Leebens-Mack J.H."/>
            <person name="Chen G."/>
        </authorList>
    </citation>
    <scope>NUCLEOTIDE SEQUENCE [LARGE SCALE GENOMIC DNA]</scope>
    <source>
        <strain evidence="4">cv. DH0086</strain>
    </source>
</reference>
<dbReference type="Proteomes" id="UP000243459">
    <property type="component" value="Chromosome 2"/>
</dbReference>
<dbReference type="AlphaFoldDB" id="A0A5P1FKP8"/>
<keyword evidence="2" id="KW-0472">Membrane</keyword>
<evidence type="ECO:0000313" key="3">
    <source>
        <dbReference type="EMBL" id="ONK78303.1"/>
    </source>
</evidence>
<name>A0A5P1FKP8_ASPOF</name>
<proteinExistence type="predicted"/>
<dbReference type="EMBL" id="CM007382">
    <property type="protein sequence ID" value="ONK78303.1"/>
    <property type="molecule type" value="Genomic_DNA"/>
</dbReference>
<evidence type="ECO:0000256" key="1">
    <source>
        <dbReference type="SAM" id="MobiDB-lite"/>
    </source>
</evidence>